<gene>
    <name evidence="5" type="ORF">HMPREF1173_02043</name>
</gene>
<keyword evidence="6" id="KW-1185">Reference proteome</keyword>
<dbReference type="Pfam" id="PF05593">
    <property type="entry name" value="RHS_repeat"/>
    <property type="match status" value="2"/>
</dbReference>
<evidence type="ECO:0000259" key="4">
    <source>
        <dbReference type="Pfam" id="PF12256"/>
    </source>
</evidence>
<name>V8CLN5_9BACT</name>
<evidence type="ECO:0000256" key="3">
    <source>
        <dbReference type="ARBA" id="ARBA00023026"/>
    </source>
</evidence>
<dbReference type="HOGENOM" id="CLU_000302_0_0_10"/>
<sequence length="3083" mass="341843">MVSIKRNRHKNEVMNKSVCFSAVILSTFLLFVSCNDNKRASYISNRQENKEFSVSDSIGQKTHKDSVSLPAKKYAHAATDTKEIGREKGTGENKRNHVSKRLQDFRKRTVSKYFTGTLADSLSVGRAELKVPRGSMEHAKILSITPLRKGELPHLPAGMVNVTADRSNPTVAANSKDSIAGYRFLPHGEHFVHSLASIAVPYDSTLIPQGYTAEDIHTYYYDELKAQWVMLRHKALDKDKELVMAETSHFTDVINGIIKVPESPETQDYVPTGISELKAADPSAGITAVSAPTANQNGTAALSYPFELPKGRAGMQPSVGLQYSSDGSSSYVGYGWSLPLQSIDIETRWGVPHFSTEYESESYLLMGKQLNDRVYRKIDMDKRKSEKQFSTMVEGGFNKIIRHGDSPKNYWWEVTSKDGTVYSYGGYAGAVDDNTTLTDGNGNRIKWALKRVTDVHGNFAAYHYTKSGNNLYPQKYAYTGFGTQEGLYSIEFDIDSTGRKDVVRNGRLGVLQTDEALLKKVSVKNNNELLHAYDLHYEAGAFGKTLLTSIDQKDSKDALVATQRFDYYNDIKNGMFGDAEEWSVENDANDGYRKLLGHQVKDCDDNLSILGGGYSSGGSGGGGFMIGFGFALGTINVGATYTHSRNTSRGEITFMDIDGDGLPDKIFLGNGGLRYRKNLSGKTGKLLFGKSQLIKGINEFSKVVSSSNTVNANVAADFNVVTPGVSFGKTWETSRTSVYLSDFNGDGLVDLAKNGTVWFNHIGADGIPTFTPSSTGTPNPIIGHSTEIDSSYIPDYKAIRDSLEKEYPLHDVVRMWLAPFTGQITINSKITKTTTKGDGIIYSIQKENTVLKRDSILLAGVKQDNIPVSIVTGERIFFRLQSRYSGSEDKVEWAPEITYSSITGNTTTYLGRDLTKYDAAKDFMEGSTKTIPLNKDGQVKITAPYKKEKTNDDVTLLVKKKNKGGESILKRIVLPAGTVANDTYTETLNILESDSTYLSFEMQTNASIDWKKVSWKPAYKYVGTEDSMSIVPSRELYNKPVRVKTSKQMTSILTKTDSLYRAGILLAPELAVKRQNNDDHDTATVYMTINKDDGTLLYKHRLRLNQTDSLARDTIKITDTTTIEAMAAGKIHVSFNMQNELNSVVSARLDILRDSLIYTTVSLGHKILSDSIVRKITSIDASVFSAYNTVNFGPLYKGWGQFAYNGNGKYRNEPIELTALNIDTGKYKNIADRFRHSKKAEDLQGAAFTEPKNQRFFVMGYNTVRNAFVSITEDAYIAGTLQSSARIGENEIEVDSINYATAGEDLSAPVLVSKSNSTDYGVSVNGEIKFISGGLSGSKSDQSTYTNTASMDLNGDSYPDWITEHKEKVDAHYTRQTGKLDDFKAQTNVKVPHFESSAYTLGASISGAVKTDPKGAIAVSICPKKSSKKSSSEGSNAGDGNKISAVSVCASGNFTKGSSETKRDWADLNGDGLPDMLIGGNVRYNLGYGFTDEQPSGVTDLGSSSNSTWGAGLGVKINILGPADISGGINGTKTTTKHNALFSDLNGDGLPDMISRDNNDFTVRFNTGNGFLSDNQQGKGDIGKSLATSISGHGDFSVKINVHIFFLKFTLTPIVNAATSEGVSRTLSSITDIDGDGYPDIVESKGSDKLLVHRNLTGRTNMLKSVMLPFGGHIDLAYERTKPTFDLPGSRYVLSSVEVRGGYKENGAARLRNEFTYEGGFRNRKERDFFGFAKVTTKQIDTEDNDKLYRYSIQTFGKNHNYYTHDLVTEEALFDANDKQLQGTVYTYNLKVQKDTTVIFPALATVKQSIYDETTGVSMSTTVTNDYDAYGNLASYKETATDYELDADIAYHDLQAKYIVSVPKHIAVKDKGGKVYRERSTQINGNGDITSITMHNSDKPSVYDMTYDAYGNLASLTKPENHKGQRMRYDYTYDDVLHMFVTNVKDAYGYTSSTAYDYKWAVPVETSDLNGNKMRYAYDDMGRPSTIVGPKEKEIAAGKPYTIKFEYHPAGRYARTLHYSPEGDIETYTFADSLMRAVQTKQTGVVWTGGSNQKVSIVSGRAVVDAFGRAVKAFYPTTESYGSIGTYNTNTGDPQATTEYDVYDRTTKVALPDGATTTTAFSIVSHDGEPMLETKVTDALGRHAESYTDEKGHNRETVQHASGDNITVKYDYDAIGQVTTVHHPNDKTTTYEYDLLGRKLKVNHPDAGEVTCTYDAAGNLLTKLTAELKKRISADAPITYTYDYERLSEVLYPKNLFNRVTYTYGKPGEKYNRAGRLVLVEDASGGEAYYYGNQGEVVKTVRSVMVSTADVRTYVYGATYDSWNRVRTMTYPDGEVVTYAYNAAGQIASVKSNKQGKEETIVEKVGYDKDGHTVYTKLGNGTETTYTYDKQRERLQEMNLTAAGTSIMHNKYQYDAVDNILGITNAVDPTRGNTNGDKKLGGAFKHSYAYDDLNRLVYASGKAKQASYSMQMTFGRMSEPLTKVQKVDSTKTAQSYDFTYKYEDSNHPTAPTQIGHEHYTYDANGNPTLVENDSLNTERRMYWDEDNRLMVLSDNGKTCRYTYNAAGERIIKSHGDLEGVYINGAPQGITFHETEDYTIYPAPIITVTKNRYTKHYFIGDKRIASKIGTGKFSNVYGISGNNVTAGQKDYAARMMQIEKQREEYYKSRETPPGIPTMKGATADPDNTHRGYNNIIGDLGDHSVPEGWVQRPKFNEKGDVPGPPIQWGASEDPDNAQPGYGYVPADTTNVEDIFFYHSDHLGSTSYITDAKANITQFDTYLPYGELLVDEHSSSEDMPYKFNGKELDEETGLYYYGERYYDPRSNLWLGIDPLTEKYTNISAYLYCHNNPVRFVDPDGRSYSEFDKNGNYLRTIKDNWWHNFWHGRTGRIVDGDGNVTQSFKFADPKNDVADLKNGTINKVYFVQESEIISMLSKAGAFNKENKIANADSRYGYIKQEGVGGGKFDFSYTGIPNQYPEASPAPQDHPSSMLFLVDGVAHNHMNFGNFLFGAAGKALGLTSFELRMGAHWNSLANSSSNGYRPQFDSDDDQFSIQMGVRHADQHGYKDMYYRVIVEPLVFKGFDH</sequence>
<dbReference type="InterPro" id="IPR003284">
    <property type="entry name" value="Sal_SpvB"/>
</dbReference>
<dbReference type="Gene3D" id="2.180.10.10">
    <property type="entry name" value="RHS repeat-associated core"/>
    <property type="match status" value="3"/>
</dbReference>
<feature type="domain" description="Insecticide toxin TcdB middle/N-terminal" evidence="4">
    <location>
        <begin position="1616"/>
        <end position="1746"/>
    </location>
</feature>
<dbReference type="Pfam" id="PF03534">
    <property type="entry name" value="SpvB"/>
    <property type="match status" value="1"/>
</dbReference>
<comment type="caution">
    <text evidence="5">The sequence shown here is derived from an EMBL/GenBank/DDBJ whole genome shotgun (WGS) entry which is preliminary data.</text>
</comment>
<dbReference type="PANTHER" id="PTHR32305">
    <property type="match status" value="1"/>
</dbReference>
<dbReference type="EMBL" id="AZJH01000033">
    <property type="protein sequence ID" value="ETD27997.1"/>
    <property type="molecule type" value="Genomic_DNA"/>
</dbReference>
<organism evidence="5 6">
    <name type="scientific">Prevotella nigrescens CC14M</name>
    <dbReference type="NCBI Taxonomy" id="1073366"/>
    <lineage>
        <taxon>Bacteria</taxon>
        <taxon>Pseudomonadati</taxon>
        <taxon>Bacteroidota</taxon>
        <taxon>Bacteroidia</taxon>
        <taxon>Bacteroidales</taxon>
        <taxon>Prevotellaceae</taxon>
        <taxon>Prevotella</taxon>
    </lineage>
</organism>
<evidence type="ECO:0000256" key="2">
    <source>
        <dbReference type="ARBA" id="ARBA00022525"/>
    </source>
</evidence>
<keyword evidence="2" id="KW-0964">Secreted</keyword>
<dbReference type="PANTHER" id="PTHR32305:SF15">
    <property type="entry name" value="PROTEIN RHSA-RELATED"/>
    <property type="match status" value="1"/>
</dbReference>
<dbReference type="InterPro" id="IPR006530">
    <property type="entry name" value="YD"/>
</dbReference>
<dbReference type="PROSITE" id="PS51257">
    <property type="entry name" value="PROKAR_LIPOPROTEIN"/>
    <property type="match status" value="1"/>
</dbReference>
<dbReference type="InterPro" id="IPR022045">
    <property type="entry name" value="TcdB_toxin_mid/N"/>
</dbReference>
<dbReference type="NCBIfam" id="TIGR01643">
    <property type="entry name" value="YD_repeat_2x"/>
    <property type="match status" value="1"/>
</dbReference>
<dbReference type="InterPro" id="IPR022385">
    <property type="entry name" value="Rhs_assc_core"/>
</dbReference>
<reference evidence="5 6" key="1">
    <citation type="submission" date="2013-10" db="EMBL/GenBank/DDBJ databases">
        <title>The Genome Sequence of Prevotella nigrescens CC14M.</title>
        <authorList>
            <consortium name="The Broad Institute Genomics Platform"/>
            <person name="Earl A."/>
            <person name="Allen-Vercoe E."/>
            <person name="Daigneault M."/>
            <person name="Young S.K."/>
            <person name="Zeng Q."/>
            <person name="Gargeya S."/>
            <person name="Fitzgerald M."/>
            <person name="Abouelleil A."/>
            <person name="Alvarado L."/>
            <person name="Chapman S.B."/>
            <person name="Gainer-Dewar J."/>
            <person name="Goldberg J."/>
            <person name="Griggs A."/>
            <person name="Gujja S."/>
            <person name="Hansen M."/>
            <person name="Howarth C."/>
            <person name="Imamovic A."/>
            <person name="Ireland A."/>
            <person name="Larimer J."/>
            <person name="McCowan C."/>
            <person name="Murphy C."/>
            <person name="Pearson M."/>
            <person name="Poon T.W."/>
            <person name="Priest M."/>
            <person name="Roberts A."/>
            <person name="Saif S."/>
            <person name="Shea T."/>
            <person name="Sykes S."/>
            <person name="Wortman J."/>
            <person name="Nusbaum C."/>
            <person name="Birren B."/>
        </authorList>
    </citation>
    <scope>NUCLEOTIDE SEQUENCE [LARGE SCALE GENOMIC DNA]</scope>
    <source>
        <strain evidence="5 6">CC14M</strain>
    </source>
</reference>
<evidence type="ECO:0000313" key="5">
    <source>
        <dbReference type="EMBL" id="ETD27997.1"/>
    </source>
</evidence>
<dbReference type="GO" id="GO:0005737">
    <property type="term" value="C:cytoplasm"/>
    <property type="evidence" value="ECO:0007669"/>
    <property type="project" value="InterPro"/>
</dbReference>
<evidence type="ECO:0000256" key="1">
    <source>
        <dbReference type="ARBA" id="ARBA00004613"/>
    </source>
</evidence>
<evidence type="ECO:0000313" key="6">
    <source>
        <dbReference type="Proteomes" id="UP000018727"/>
    </source>
</evidence>
<dbReference type="NCBIfam" id="TIGR03696">
    <property type="entry name" value="Rhs_assc_core"/>
    <property type="match status" value="1"/>
</dbReference>
<proteinExistence type="predicted"/>
<protein>
    <recommendedName>
        <fullName evidence="4">Insecticide toxin TcdB middle/N-terminal domain-containing protein</fullName>
    </recommendedName>
</protein>
<dbReference type="GO" id="GO:0005576">
    <property type="term" value="C:extracellular region"/>
    <property type="evidence" value="ECO:0007669"/>
    <property type="project" value="UniProtKB-SubCell"/>
</dbReference>
<accession>V8CLN5</accession>
<dbReference type="InterPro" id="IPR050708">
    <property type="entry name" value="T6SS_VgrG/RHS"/>
</dbReference>
<dbReference type="Proteomes" id="UP000018727">
    <property type="component" value="Unassembled WGS sequence"/>
</dbReference>
<dbReference type="SUPFAM" id="SSF69318">
    <property type="entry name" value="Integrin alpha N-terminal domain"/>
    <property type="match status" value="1"/>
</dbReference>
<keyword evidence="3" id="KW-0843">Virulence</keyword>
<dbReference type="InterPro" id="IPR028994">
    <property type="entry name" value="Integrin_alpha_N"/>
</dbReference>
<dbReference type="PATRIC" id="fig|1073366.3.peg.2096"/>
<comment type="subcellular location">
    <subcellularLocation>
        <location evidence="1">Secreted</location>
    </subcellularLocation>
</comment>
<dbReference type="InterPro" id="IPR031325">
    <property type="entry name" value="RHS_repeat"/>
</dbReference>
<dbReference type="Pfam" id="PF12256">
    <property type="entry name" value="TcdB_toxin_midN"/>
    <property type="match status" value="1"/>
</dbReference>